<keyword evidence="1" id="KW-0175">Coiled coil</keyword>
<comment type="caution">
    <text evidence="2">The sequence shown here is derived from an EMBL/GenBank/DDBJ whole genome shotgun (WGS) entry which is preliminary data.</text>
</comment>
<protein>
    <submittedName>
        <fullName evidence="2">Uncharacterized protein</fullName>
    </submittedName>
</protein>
<feature type="coiled-coil region" evidence="1">
    <location>
        <begin position="15"/>
        <end position="42"/>
    </location>
</feature>
<dbReference type="Proteomes" id="UP000034493">
    <property type="component" value="Unassembled WGS sequence"/>
</dbReference>
<sequence>MQKQQGKTDFLAEQFARLLLEQAELKRNKRNKNENAKSIQNK</sequence>
<evidence type="ECO:0000256" key="1">
    <source>
        <dbReference type="SAM" id="Coils"/>
    </source>
</evidence>
<evidence type="ECO:0000313" key="3">
    <source>
        <dbReference type="Proteomes" id="UP000034493"/>
    </source>
</evidence>
<proteinExistence type="predicted"/>
<evidence type="ECO:0000313" key="2">
    <source>
        <dbReference type="EMBL" id="KKS03834.1"/>
    </source>
</evidence>
<name>A0A0G0VSH4_9BACT</name>
<reference evidence="2 3" key="1">
    <citation type="journal article" date="2015" name="Nature">
        <title>rRNA introns, odd ribosomes, and small enigmatic genomes across a large radiation of phyla.</title>
        <authorList>
            <person name="Brown C.T."/>
            <person name="Hug L.A."/>
            <person name="Thomas B.C."/>
            <person name="Sharon I."/>
            <person name="Castelle C.J."/>
            <person name="Singh A."/>
            <person name="Wilkins M.J."/>
            <person name="Williams K.H."/>
            <person name="Banfield J.F."/>
        </authorList>
    </citation>
    <scope>NUCLEOTIDE SEQUENCE [LARGE SCALE GENOMIC DNA]</scope>
</reference>
<dbReference type="EMBL" id="LCBC01000014">
    <property type="protein sequence ID" value="KKS03834.1"/>
    <property type="molecule type" value="Genomic_DNA"/>
</dbReference>
<organism evidence="2 3">
    <name type="scientific">Candidatus Curtissbacteria bacterium GW2011_GWA2_41_24</name>
    <dbReference type="NCBI Taxonomy" id="1618411"/>
    <lineage>
        <taxon>Bacteria</taxon>
        <taxon>Candidatus Curtissiibacteriota</taxon>
    </lineage>
</organism>
<gene>
    <name evidence="2" type="ORF">UU56_C0014G0033</name>
</gene>
<dbReference type="AlphaFoldDB" id="A0A0G0VSH4"/>
<accession>A0A0G0VSH4</accession>